<sequence>MRSVFTIAIGSKSYLDYAFTLARSFIQHHQDSSIKFFIITDLKCEKPRGLESIEIVKIDKNSIAEGISSKLYLDKLAPTAQSIFIDSDCLCFRNLEPIFEKFAGNTVSVVGFPIFCGEWCGALAEDICKKFNINHIPRFNGGIYYIEPGEKATIIYNTARSLEPYYDQLGFSRHRGWCNEEPLLSIAIATNGGQCILDDGNILSDLASCPETAKLNVVVGQSKLYNPPQPHIRNKWWYDFSEYSPAVIHFSGGASTTYPYVKEKFRLLLVNKFTFAEWFADILCICLFSLPFQLNKVIKQILRPVYRFLFGIRKISNLGRTFKSLET</sequence>
<dbReference type="RefSeq" id="WP_096581673.1">
    <property type="nucleotide sequence ID" value="NZ_CAWNJS010000001.1"/>
</dbReference>
<dbReference type="SUPFAM" id="SSF53448">
    <property type="entry name" value="Nucleotide-diphospho-sugar transferases"/>
    <property type="match status" value="1"/>
</dbReference>
<reference evidence="1 2" key="1">
    <citation type="submission" date="2017-06" db="EMBL/GenBank/DDBJ databases">
        <title>Genome sequencing of cyanobaciteial culture collection at National Institute for Environmental Studies (NIES).</title>
        <authorList>
            <person name="Hirose Y."/>
            <person name="Shimura Y."/>
            <person name="Fujisawa T."/>
            <person name="Nakamura Y."/>
            <person name="Kawachi M."/>
        </authorList>
    </citation>
    <scope>NUCLEOTIDE SEQUENCE [LARGE SCALE GENOMIC DNA]</scope>
    <source>
        <strain evidence="1 2">NIES-37</strain>
    </source>
</reference>
<dbReference type="AlphaFoldDB" id="A0A1Z4N7Z8"/>
<organism evidence="1 2">
    <name type="scientific">Tolypothrix tenuis PCC 7101</name>
    <dbReference type="NCBI Taxonomy" id="231146"/>
    <lineage>
        <taxon>Bacteria</taxon>
        <taxon>Bacillati</taxon>
        <taxon>Cyanobacteriota</taxon>
        <taxon>Cyanophyceae</taxon>
        <taxon>Nostocales</taxon>
        <taxon>Tolypothrichaceae</taxon>
        <taxon>Tolypothrix</taxon>
    </lineage>
</organism>
<evidence type="ECO:0000313" key="2">
    <source>
        <dbReference type="Proteomes" id="UP000218785"/>
    </source>
</evidence>
<dbReference type="EMBL" id="AP018248">
    <property type="protein sequence ID" value="BAZ01853.1"/>
    <property type="molecule type" value="Genomic_DNA"/>
</dbReference>
<dbReference type="Gene3D" id="3.90.550.10">
    <property type="entry name" value="Spore Coat Polysaccharide Biosynthesis Protein SpsA, Chain A"/>
    <property type="match status" value="1"/>
</dbReference>
<accession>A0A1Z4N7Z8</accession>
<proteinExistence type="predicted"/>
<evidence type="ECO:0000313" key="1">
    <source>
        <dbReference type="EMBL" id="BAZ01853.1"/>
    </source>
</evidence>
<dbReference type="InterPro" id="IPR029044">
    <property type="entry name" value="Nucleotide-diphossugar_trans"/>
</dbReference>
<dbReference type="Proteomes" id="UP000218785">
    <property type="component" value="Chromosome"/>
</dbReference>
<protein>
    <submittedName>
        <fullName evidence="1">Uncharacterized protein</fullName>
    </submittedName>
</protein>
<dbReference type="KEGG" id="ttq:NIES37_58600"/>
<keyword evidence="2" id="KW-1185">Reference proteome</keyword>
<gene>
    <name evidence="1" type="ORF">NIES37_58600</name>
</gene>
<name>A0A1Z4N7Z8_9CYAN</name>